<organism evidence="6 7">
    <name type="scientific">Handroanthus impetiginosus</name>
    <dbReference type="NCBI Taxonomy" id="429701"/>
    <lineage>
        <taxon>Eukaryota</taxon>
        <taxon>Viridiplantae</taxon>
        <taxon>Streptophyta</taxon>
        <taxon>Embryophyta</taxon>
        <taxon>Tracheophyta</taxon>
        <taxon>Spermatophyta</taxon>
        <taxon>Magnoliopsida</taxon>
        <taxon>eudicotyledons</taxon>
        <taxon>Gunneridae</taxon>
        <taxon>Pentapetalae</taxon>
        <taxon>asterids</taxon>
        <taxon>lamiids</taxon>
        <taxon>Lamiales</taxon>
        <taxon>Bignoniaceae</taxon>
        <taxon>Crescentiina</taxon>
        <taxon>Tabebuia alliance</taxon>
        <taxon>Handroanthus</taxon>
    </lineage>
</organism>
<keyword evidence="4" id="KW-0472">Membrane</keyword>
<sequence length="178" mass="19434">MVKRGILMVWFLIFTTVLGFCKGFVYKVGDSVGWNVVGNVDYSSWASSKTFQVGDTLIFEFDPKDHNVLQVSRPDFHSCNTAAPIATYATGNDSVVLRRPGHYYYICSFGGHCQAGQKVDIRVPKNHQPAESPIGSAVPKASSFGPLAPSPSPSSGEALMLHNGLFLLLVFLVFNVFN</sequence>
<feature type="transmembrane region" description="Helical" evidence="4">
    <location>
        <begin position="159"/>
        <end position="177"/>
    </location>
</feature>
<dbReference type="InterPro" id="IPR039391">
    <property type="entry name" value="Phytocyanin-like"/>
</dbReference>
<evidence type="ECO:0000256" key="2">
    <source>
        <dbReference type="ARBA" id="ARBA00023008"/>
    </source>
</evidence>
<dbReference type="OrthoDB" id="1933492at2759"/>
<dbReference type="Pfam" id="PF02298">
    <property type="entry name" value="Cu_bind_like"/>
    <property type="match status" value="1"/>
</dbReference>
<evidence type="ECO:0000256" key="3">
    <source>
        <dbReference type="ARBA" id="ARBA00023180"/>
    </source>
</evidence>
<dbReference type="GO" id="GO:0046872">
    <property type="term" value="F:metal ion binding"/>
    <property type="evidence" value="ECO:0007669"/>
    <property type="project" value="UniProtKB-KW"/>
</dbReference>
<comment type="caution">
    <text evidence="6">The sequence shown here is derived from an EMBL/GenBank/DDBJ whole genome shotgun (WGS) entry which is preliminary data.</text>
</comment>
<dbReference type="SUPFAM" id="SSF49503">
    <property type="entry name" value="Cupredoxins"/>
    <property type="match status" value="1"/>
</dbReference>
<keyword evidence="7" id="KW-1185">Reference proteome</keyword>
<dbReference type="AlphaFoldDB" id="A0A2G9HL44"/>
<keyword evidence="3" id="KW-0325">Glycoprotein</keyword>
<feature type="domain" description="Phytocyanin" evidence="5">
    <location>
        <begin position="24"/>
        <end position="125"/>
    </location>
</feature>
<dbReference type="GO" id="GO:0009055">
    <property type="term" value="F:electron transfer activity"/>
    <property type="evidence" value="ECO:0007669"/>
    <property type="project" value="InterPro"/>
</dbReference>
<dbReference type="PANTHER" id="PTHR33021:SF443">
    <property type="entry name" value="MAVICYANIN-LIKE"/>
    <property type="match status" value="1"/>
</dbReference>
<dbReference type="FunFam" id="2.60.40.420:FF:000003">
    <property type="entry name" value="Blue copper"/>
    <property type="match status" value="1"/>
</dbReference>
<dbReference type="InterPro" id="IPR008972">
    <property type="entry name" value="Cupredoxin"/>
</dbReference>
<evidence type="ECO:0000313" key="7">
    <source>
        <dbReference type="Proteomes" id="UP000231279"/>
    </source>
</evidence>
<protein>
    <recommendedName>
        <fullName evidence="5">Phytocyanin domain-containing protein</fullName>
    </recommendedName>
</protein>
<dbReference type="InterPro" id="IPR028871">
    <property type="entry name" value="BlueCu_1_BS"/>
</dbReference>
<dbReference type="Proteomes" id="UP000231279">
    <property type="component" value="Unassembled WGS sequence"/>
</dbReference>
<dbReference type="CDD" id="cd04216">
    <property type="entry name" value="Phytocyanin"/>
    <property type="match status" value="1"/>
</dbReference>
<gene>
    <name evidence="6" type="ORF">CDL12_09075</name>
</gene>
<reference evidence="7" key="1">
    <citation type="journal article" date="2018" name="Gigascience">
        <title>Genome assembly of the Pink Ipe (Handroanthus impetiginosus, Bignoniaceae), a highly valued, ecologically keystone Neotropical timber forest tree.</title>
        <authorList>
            <person name="Silva-Junior O.B."/>
            <person name="Grattapaglia D."/>
            <person name="Novaes E."/>
            <person name="Collevatti R.G."/>
        </authorList>
    </citation>
    <scope>NUCLEOTIDE SEQUENCE [LARGE SCALE GENOMIC DNA]</scope>
    <source>
        <strain evidence="7">cv. UFG-1</strain>
    </source>
</reference>
<evidence type="ECO:0000256" key="4">
    <source>
        <dbReference type="SAM" id="Phobius"/>
    </source>
</evidence>
<evidence type="ECO:0000313" key="6">
    <source>
        <dbReference type="EMBL" id="PIN18247.1"/>
    </source>
</evidence>
<dbReference type="Gene3D" id="2.60.40.420">
    <property type="entry name" value="Cupredoxins - blue copper proteins"/>
    <property type="match status" value="1"/>
</dbReference>
<dbReference type="InterPro" id="IPR003245">
    <property type="entry name" value="Phytocyanin_dom"/>
</dbReference>
<evidence type="ECO:0000256" key="1">
    <source>
        <dbReference type="ARBA" id="ARBA00022723"/>
    </source>
</evidence>
<dbReference type="GO" id="GO:0005886">
    <property type="term" value="C:plasma membrane"/>
    <property type="evidence" value="ECO:0007669"/>
    <property type="project" value="TreeGrafter"/>
</dbReference>
<feature type="transmembrane region" description="Helical" evidence="4">
    <location>
        <begin position="7"/>
        <end position="26"/>
    </location>
</feature>
<proteinExistence type="predicted"/>
<keyword evidence="1" id="KW-0479">Metal-binding</keyword>
<dbReference type="PROSITE" id="PS51485">
    <property type="entry name" value="PHYTOCYANIN"/>
    <property type="match status" value="1"/>
</dbReference>
<evidence type="ECO:0000259" key="5">
    <source>
        <dbReference type="PROSITE" id="PS51485"/>
    </source>
</evidence>
<dbReference type="PANTHER" id="PTHR33021">
    <property type="entry name" value="BLUE COPPER PROTEIN"/>
    <property type="match status" value="1"/>
</dbReference>
<dbReference type="STRING" id="429701.A0A2G9HL44"/>
<accession>A0A2G9HL44</accession>
<dbReference type="EMBL" id="NKXS01001494">
    <property type="protein sequence ID" value="PIN18247.1"/>
    <property type="molecule type" value="Genomic_DNA"/>
</dbReference>
<name>A0A2G9HL44_9LAMI</name>
<dbReference type="PROSITE" id="PS00196">
    <property type="entry name" value="COPPER_BLUE"/>
    <property type="match status" value="1"/>
</dbReference>
<keyword evidence="4" id="KW-1133">Transmembrane helix</keyword>
<keyword evidence="4" id="KW-0812">Transmembrane</keyword>
<keyword evidence="2" id="KW-0186">Copper</keyword>